<dbReference type="Gene3D" id="3.30.450.40">
    <property type="match status" value="2"/>
</dbReference>
<dbReference type="SMART" id="SM00065">
    <property type="entry name" value="GAF"/>
    <property type="match status" value="2"/>
</dbReference>
<feature type="region of interest" description="Disordered" evidence="1">
    <location>
        <begin position="177"/>
        <end position="200"/>
    </location>
</feature>
<comment type="caution">
    <text evidence="3">The sequence shown here is derived from an EMBL/GenBank/DDBJ whole genome shotgun (WGS) entry which is preliminary data.</text>
</comment>
<evidence type="ECO:0000256" key="1">
    <source>
        <dbReference type="SAM" id="MobiDB-lite"/>
    </source>
</evidence>
<reference evidence="3 4" key="1">
    <citation type="submission" date="2017-12" db="EMBL/GenBank/DDBJ databases">
        <title>Sequencing, de novo assembly and annotation of complete genome of a new Thraustochytrid species, strain FCC1311.</title>
        <authorList>
            <person name="Sedici K."/>
            <person name="Godart F."/>
            <person name="Aiese Cigliano R."/>
            <person name="Sanseverino W."/>
            <person name="Barakat M."/>
            <person name="Ortet P."/>
            <person name="Marechal E."/>
            <person name="Cagnac O."/>
            <person name="Amato A."/>
        </authorList>
    </citation>
    <scope>NUCLEOTIDE SEQUENCE [LARGE SCALE GENOMIC DNA]</scope>
</reference>
<dbReference type="AlphaFoldDB" id="A0A2R5GXG2"/>
<dbReference type="InParanoid" id="A0A2R5GXG2"/>
<feature type="region of interest" description="Disordered" evidence="1">
    <location>
        <begin position="413"/>
        <end position="465"/>
    </location>
</feature>
<proteinExistence type="predicted"/>
<dbReference type="SUPFAM" id="SSF55781">
    <property type="entry name" value="GAF domain-like"/>
    <property type="match status" value="2"/>
</dbReference>
<protein>
    <submittedName>
        <fullName evidence="3">cGMP-specific 3',5'-cyclic phosphodiesterase</fullName>
    </submittedName>
</protein>
<evidence type="ECO:0000313" key="4">
    <source>
        <dbReference type="Proteomes" id="UP000241890"/>
    </source>
</evidence>
<dbReference type="Proteomes" id="UP000241890">
    <property type="component" value="Unassembled WGS sequence"/>
</dbReference>
<name>A0A2R5GXG2_9STRA</name>
<feature type="domain" description="GAF" evidence="2">
    <location>
        <begin position="63"/>
        <end position="230"/>
    </location>
</feature>
<evidence type="ECO:0000259" key="2">
    <source>
        <dbReference type="SMART" id="SM00065"/>
    </source>
</evidence>
<feature type="domain" description="GAF" evidence="2">
    <location>
        <begin position="251"/>
        <end position="400"/>
    </location>
</feature>
<dbReference type="Pfam" id="PF01590">
    <property type="entry name" value="GAF"/>
    <property type="match status" value="2"/>
</dbReference>
<dbReference type="PANTHER" id="PTHR43155">
    <property type="entry name" value="CYCLIC DI-GMP PHOSPHODIESTERASE PA4108-RELATED"/>
    <property type="match status" value="1"/>
</dbReference>
<feature type="compositionally biased region" description="Polar residues" evidence="1">
    <location>
        <begin position="184"/>
        <end position="200"/>
    </location>
</feature>
<dbReference type="PANTHER" id="PTHR43155:SF2">
    <property type="entry name" value="CYCLIC DI-GMP PHOSPHODIESTERASE PA4108"/>
    <property type="match status" value="1"/>
</dbReference>
<sequence length="465" mass="51205">MAAEPYATGTGPGSRRRERAATWTDAELEELYDVNALRPENAMKMRHLLQVMKVIRRCNKASTLDAAIAVTVENTCKIMNCDRATLFIVDERREELVLRQAVGVKDIRLPLDESSIAGAVYLSGEKLNIPDAYDSPYFNKSTDQATGYKTTSILCTPIRDANFEPVAVLQAVNKLSDAPDGDSDSQAAEGSSNTGEQSPGFTKLDEVLMDHLSLQLGIILRNQMLREASEIRHRQVLSMVDIVRSLHSKMGINSLIFTVTERSPSLVDAERCTLYVVDRKHNELMSIQGAVEIRTTCDKGLAGYTATTGEIINIEDAHKDPRFNTEFDLKSGFKTKSVLVMPITDRQVAEDREAEVIGVLQLINKVHGHRFTEEDEHLLSSFLDIVGGHMSSSQLFASSHQSTTTEFGAAQDIAGTGSVSPMPPLTRRHGSSGNVLYQPDSIDEIQEEDEDEDDDSGMPLGVPMT</sequence>
<dbReference type="OrthoDB" id="74705at2759"/>
<feature type="region of interest" description="Disordered" evidence="1">
    <location>
        <begin position="1"/>
        <end position="20"/>
    </location>
</feature>
<dbReference type="InterPro" id="IPR003018">
    <property type="entry name" value="GAF"/>
</dbReference>
<feature type="compositionally biased region" description="Acidic residues" evidence="1">
    <location>
        <begin position="441"/>
        <end position="456"/>
    </location>
</feature>
<dbReference type="InterPro" id="IPR029016">
    <property type="entry name" value="GAF-like_dom_sf"/>
</dbReference>
<dbReference type="EMBL" id="BEYU01000154">
    <property type="protein sequence ID" value="GBG33383.1"/>
    <property type="molecule type" value="Genomic_DNA"/>
</dbReference>
<keyword evidence="4" id="KW-1185">Reference proteome</keyword>
<gene>
    <name evidence="3" type="ORF">FCC1311_096062</name>
</gene>
<accession>A0A2R5GXG2</accession>
<organism evidence="3 4">
    <name type="scientific">Hondaea fermentalgiana</name>
    <dbReference type="NCBI Taxonomy" id="2315210"/>
    <lineage>
        <taxon>Eukaryota</taxon>
        <taxon>Sar</taxon>
        <taxon>Stramenopiles</taxon>
        <taxon>Bigyra</taxon>
        <taxon>Labyrinthulomycetes</taxon>
        <taxon>Thraustochytrida</taxon>
        <taxon>Thraustochytriidae</taxon>
        <taxon>Hondaea</taxon>
    </lineage>
</organism>
<evidence type="ECO:0000313" key="3">
    <source>
        <dbReference type="EMBL" id="GBG33383.1"/>
    </source>
</evidence>